<dbReference type="SUPFAM" id="SSF46785">
    <property type="entry name" value="Winged helix' DNA-binding domain"/>
    <property type="match status" value="1"/>
</dbReference>
<dbReference type="Pfam" id="PF01047">
    <property type="entry name" value="MarR"/>
    <property type="match status" value="1"/>
</dbReference>
<dbReference type="Proteomes" id="UP000182692">
    <property type="component" value="Unassembled WGS sequence"/>
</dbReference>
<keyword evidence="2 5" id="KW-0238">DNA-binding</keyword>
<dbReference type="PRINTS" id="PR00598">
    <property type="entry name" value="HTHMARR"/>
</dbReference>
<dbReference type="AlphaFoldDB" id="A0A1I5S5A7"/>
<gene>
    <name evidence="5" type="ORF">SAMN03084138_02780</name>
</gene>
<dbReference type="SMART" id="SM00347">
    <property type="entry name" value="HTH_MARR"/>
    <property type="match status" value="1"/>
</dbReference>
<dbReference type="InterPro" id="IPR036390">
    <property type="entry name" value="WH_DNA-bd_sf"/>
</dbReference>
<dbReference type="PANTHER" id="PTHR42756:SF1">
    <property type="entry name" value="TRANSCRIPTIONAL REPRESSOR OF EMRAB OPERON"/>
    <property type="match status" value="1"/>
</dbReference>
<keyword evidence="3" id="KW-0804">Transcription</keyword>
<dbReference type="PANTHER" id="PTHR42756">
    <property type="entry name" value="TRANSCRIPTIONAL REGULATOR, MARR"/>
    <property type="match status" value="1"/>
</dbReference>
<evidence type="ECO:0000313" key="5">
    <source>
        <dbReference type="EMBL" id="SFP65909.1"/>
    </source>
</evidence>
<organism evidence="5 6">
    <name type="scientific">Enterovibrio norvegicus DSM 15893</name>
    <dbReference type="NCBI Taxonomy" id="1121869"/>
    <lineage>
        <taxon>Bacteria</taxon>
        <taxon>Pseudomonadati</taxon>
        <taxon>Pseudomonadota</taxon>
        <taxon>Gammaproteobacteria</taxon>
        <taxon>Vibrionales</taxon>
        <taxon>Vibrionaceae</taxon>
        <taxon>Enterovibrio</taxon>
    </lineage>
</organism>
<proteinExistence type="predicted"/>
<reference evidence="5 6" key="1">
    <citation type="submission" date="2016-10" db="EMBL/GenBank/DDBJ databases">
        <authorList>
            <person name="de Groot N.N."/>
        </authorList>
    </citation>
    <scope>NUCLEOTIDE SEQUENCE [LARGE SCALE GENOMIC DNA]</scope>
    <source>
        <strain evidence="5 6">DSM 15893</strain>
    </source>
</reference>
<dbReference type="InterPro" id="IPR000835">
    <property type="entry name" value="HTH_MarR-typ"/>
</dbReference>
<dbReference type="InterPro" id="IPR036388">
    <property type="entry name" value="WH-like_DNA-bd_sf"/>
</dbReference>
<evidence type="ECO:0000256" key="3">
    <source>
        <dbReference type="ARBA" id="ARBA00023163"/>
    </source>
</evidence>
<keyword evidence="1" id="KW-0805">Transcription regulation</keyword>
<protein>
    <submittedName>
        <fullName evidence="5">DNA-binding transcriptional regulator, MarR family</fullName>
    </submittedName>
</protein>
<evidence type="ECO:0000313" key="6">
    <source>
        <dbReference type="Proteomes" id="UP000182692"/>
    </source>
</evidence>
<evidence type="ECO:0000256" key="2">
    <source>
        <dbReference type="ARBA" id="ARBA00023125"/>
    </source>
</evidence>
<dbReference type="Gene3D" id="1.10.10.10">
    <property type="entry name" value="Winged helix-like DNA-binding domain superfamily/Winged helix DNA-binding domain"/>
    <property type="match status" value="1"/>
</dbReference>
<dbReference type="PROSITE" id="PS50995">
    <property type="entry name" value="HTH_MARR_2"/>
    <property type="match status" value="1"/>
</dbReference>
<sequence>MSEFDRQASFGWLINVVAGKAEKRLDAELKQHGLTVALWPTMMCLWEEEGVTQRQIALKAKVENSTTTRTLDKLEKLGLVERRDDPDSRRNYRIYLTESGKALRDKVAAIPLAINAELLTTLNDDEHSQLIHLLQKVVANVEL</sequence>
<dbReference type="STRING" id="1121869.SAMN03084138_02780"/>
<dbReference type="GO" id="GO:0003700">
    <property type="term" value="F:DNA-binding transcription factor activity"/>
    <property type="evidence" value="ECO:0007669"/>
    <property type="project" value="InterPro"/>
</dbReference>
<accession>A0A1I5S5A7</accession>
<name>A0A1I5S5A7_9GAMM</name>
<dbReference type="OrthoDB" id="32523at2"/>
<feature type="domain" description="HTH marR-type" evidence="4">
    <location>
        <begin position="1"/>
        <end position="139"/>
    </location>
</feature>
<evidence type="ECO:0000256" key="1">
    <source>
        <dbReference type="ARBA" id="ARBA00023015"/>
    </source>
</evidence>
<dbReference type="RefSeq" id="WP_017010975.1">
    <property type="nucleotide sequence ID" value="NZ_FOWR01000020.1"/>
</dbReference>
<dbReference type="EMBL" id="FOWR01000020">
    <property type="protein sequence ID" value="SFP65909.1"/>
    <property type="molecule type" value="Genomic_DNA"/>
</dbReference>
<dbReference type="GO" id="GO:0003677">
    <property type="term" value="F:DNA binding"/>
    <property type="evidence" value="ECO:0007669"/>
    <property type="project" value="UniProtKB-KW"/>
</dbReference>
<evidence type="ECO:0000259" key="4">
    <source>
        <dbReference type="PROSITE" id="PS50995"/>
    </source>
</evidence>
<dbReference type="GeneID" id="35870657"/>